<organism evidence="1">
    <name type="scientific">Arundo donax</name>
    <name type="common">Giant reed</name>
    <name type="synonym">Donax arundinaceus</name>
    <dbReference type="NCBI Taxonomy" id="35708"/>
    <lineage>
        <taxon>Eukaryota</taxon>
        <taxon>Viridiplantae</taxon>
        <taxon>Streptophyta</taxon>
        <taxon>Embryophyta</taxon>
        <taxon>Tracheophyta</taxon>
        <taxon>Spermatophyta</taxon>
        <taxon>Magnoliopsida</taxon>
        <taxon>Liliopsida</taxon>
        <taxon>Poales</taxon>
        <taxon>Poaceae</taxon>
        <taxon>PACMAD clade</taxon>
        <taxon>Arundinoideae</taxon>
        <taxon>Arundineae</taxon>
        <taxon>Arundo</taxon>
    </lineage>
</organism>
<protein>
    <submittedName>
        <fullName evidence="1">Uncharacterized protein</fullName>
    </submittedName>
</protein>
<reference evidence="1" key="2">
    <citation type="journal article" date="2015" name="Data Brief">
        <title>Shoot transcriptome of the giant reed, Arundo donax.</title>
        <authorList>
            <person name="Barrero R.A."/>
            <person name="Guerrero F.D."/>
            <person name="Moolhuijzen P."/>
            <person name="Goolsby J.A."/>
            <person name="Tidwell J."/>
            <person name="Bellgard S.E."/>
            <person name="Bellgard M.I."/>
        </authorList>
    </citation>
    <scope>NUCLEOTIDE SEQUENCE</scope>
    <source>
        <tissue evidence="1">Shoot tissue taken approximately 20 cm above the soil surface</tissue>
    </source>
</reference>
<sequence>MDIQGRGREEIAVGLDEELGNRTVRHGAWRWPTTHGFCVTMRGGDDGLRI</sequence>
<evidence type="ECO:0000313" key="1">
    <source>
        <dbReference type="EMBL" id="JAD68170.1"/>
    </source>
</evidence>
<name>A0A0A9C478_ARUDO</name>
<proteinExistence type="predicted"/>
<reference evidence="1" key="1">
    <citation type="submission" date="2014-09" db="EMBL/GenBank/DDBJ databases">
        <authorList>
            <person name="Magalhaes I.L.F."/>
            <person name="Oliveira U."/>
            <person name="Santos F.R."/>
            <person name="Vidigal T.H.D.A."/>
            <person name="Brescovit A.D."/>
            <person name="Santos A.J."/>
        </authorList>
    </citation>
    <scope>NUCLEOTIDE SEQUENCE</scope>
    <source>
        <tissue evidence="1">Shoot tissue taken approximately 20 cm above the soil surface</tissue>
    </source>
</reference>
<accession>A0A0A9C478</accession>
<dbReference type="AlphaFoldDB" id="A0A0A9C478"/>
<dbReference type="EMBL" id="GBRH01229725">
    <property type="protein sequence ID" value="JAD68170.1"/>
    <property type="molecule type" value="Transcribed_RNA"/>
</dbReference>